<evidence type="ECO:0000313" key="4">
    <source>
        <dbReference type="Proteomes" id="UP001157439"/>
    </source>
</evidence>
<dbReference type="RefSeq" id="WP_095497368.1">
    <property type="nucleotide sequence ID" value="NZ_BSPO01000002.1"/>
</dbReference>
<feature type="signal peptide" evidence="2">
    <location>
        <begin position="1"/>
        <end position="20"/>
    </location>
</feature>
<comment type="caution">
    <text evidence="3">The sequence shown here is derived from an EMBL/GenBank/DDBJ whole genome shotgun (WGS) entry which is preliminary data.</text>
</comment>
<dbReference type="EMBL" id="BSPO01000002">
    <property type="protein sequence ID" value="GLS83062.1"/>
    <property type="molecule type" value="Genomic_DNA"/>
</dbReference>
<feature type="chain" id="PRO_5041246804" description="Outer membrane protein beta-barrel domain-containing protein" evidence="2">
    <location>
        <begin position="21"/>
        <end position="226"/>
    </location>
</feature>
<name>A0AA37TKD6_9GAMM</name>
<sequence>MKKLMALALLASLGAMNAQAQNSGDQNFKAAELLVGKSFGNANVYYETDSDIGYHEIGAGYSFEDVLIPGLSITPHAAFIGAVNGGDDKGRAQLGAKYSFLDNAFVRAEYRYTSGSKEQELAEPYSASTKKMNHKFDEVQRARIGAGYDFGMISVSYDVFAHQQDNDVIAARENRRHWNSAEFQVNLNTGTGLTPFVRMMHTTDAGLVAGNKPEDKALFGLSYWIK</sequence>
<dbReference type="Proteomes" id="UP001157439">
    <property type="component" value="Unassembled WGS sequence"/>
</dbReference>
<dbReference type="InterPro" id="IPR053713">
    <property type="entry name" value="Bact_OM_Channel_sf"/>
</dbReference>
<protein>
    <recommendedName>
        <fullName evidence="5">Outer membrane protein beta-barrel domain-containing protein</fullName>
    </recommendedName>
</protein>
<proteinExistence type="predicted"/>
<reference evidence="3 4" key="1">
    <citation type="journal article" date="2014" name="Int. J. Syst. Evol. Microbiol.">
        <title>Complete genome sequence of Corynebacterium casei LMG S-19264T (=DSM 44701T), isolated from a smear-ripened cheese.</title>
        <authorList>
            <consortium name="US DOE Joint Genome Institute (JGI-PGF)"/>
            <person name="Walter F."/>
            <person name="Albersmeier A."/>
            <person name="Kalinowski J."/>
            <person name="Ruckert C."/>
        </authorList>
    </citation>
    <scope>NUCLEOTIDE SEQUENCE [LARGE SCALE GENOMIC DNA]</scope>
    <source>
        <strain evidence="3 4">NBRC 112785</strain>
    </source>
</reference>
<evidence type="ECO:0000256" key="2">
    <source>
        <dbReference type="SAM" id="SignalP"/>
    </source>
</evidence>
<organism evidence="3 4">
    <name type="scientific">Paraferrimonas haliotis</name>
    <dbReference type="NCBI Taxonomy" id="2013866"/>
    <lineage>
        <taxon>Bacteria</taxon>
        <taxon>Pseudomonadati</taxon>
        <taxon>Pseudomonadota</taxon>
        <taxon>Gammaproteobacteria</taxon>
        <taxon>Alteromonadales</taxon>
        <taxon>Ferrimonadaceae</taxon>
        <taxon>Paraferrimonas</taxon>
    </lineage>
</organism>
<evidence type="ECO:0000313" key="3">
    <source>
        <dbReference type="EMBL" id="GLS83062.1"/>
    </source>
</evidence>
<dbReference type="AlphaFoldDB" id="A0AA37TKD6"/>
<dbReference type="SUPFAM" id="SSF56935">
    <property type="entry name" value="Porins"/>
    <property type="match status" value="1"/>
</dbReference>
<evidence type="ECO:0008006" key="5">
    <source>
        <dbReference type="Google" id="ProtNLM"/>
    </source>
</evidence>
<keyword evidence="4" id="KW-1185">Reference proteome</keyword>
<dbReference type="Gene3D" id="2.40.160.40">
    <property type="entry name" value="monomeric porin ompg"/>
    <property type="match status" value="1"/>
</dbReference>
<accession>A0AA37TKD6</accession>
<evidence type="ECO:0000256" key="1">
    <source>
        <dbReference type="ARBA" id="ARBA00022729"/>
    </source>
</evidence>
<keyword evidence="1 2" id="KW-0732">Signal</keyword>
<gene>
    <name evidence="3" type="ORF">GCM10007894_10390</name>
</gene>